<feature type="transmembrane region" description="Helical" evidence="1">
    <location>
        <begin position="208"/>
        <end position="226"/>
    </location>
</feature>
<feature type="transmembrane region" description="Helical" evidence="1">
    <location>
        <begin position="60"/>
        <end position="77"/>
    </location>
</feature>
<proteinExistence type="predicted"/>
<evidence type="ECO:0000313" key="2">
    <source>
        <dbReference type="EMBL" id="KAK1739784.1"/>
    </source>
</evidence>
<feature type="transmembrane region" description="Helical" evidence="1">
    <location>
        <begin position="97"/>
        <end position="116"/>
    </location>
</feature>
<feature type="transmembrane region" description="Helical" evidence="1">
    <location>
        <begin position="238"/>
        <end position="260"/>
    </location>
</feature>
<keyword evidence="1" id="KW-1133">Transmembrane helix</keyword>
<keyword evidence="1" id="KW-0812">Transmembrane</keyword>
<gene>
    <name evidence="2" type="ORF">QTG54_009543</name>
</gene>
<reference evidence="2" key="1">
    <citation type="submission" date="2023-06" db="EMBL/GenBank/DDBJ databases">
        <title>Survivors Of The Sea: Transcriptome response of Skeletonema marinoi to long-term dormancy.</title>
        <authorList>
            <person name="Pinder M.I.M."/>
            <person name="Kourtchenko O."/>
            <person name="Robertson E.K."/>
            <person name="Larsson T."/>
            <person name="Maumus F."/>
            <person name="Osuna-Cruz C.M."/>
            <person name="Vancaester E."/>
            <person name="Stenow R."/>
            <person name="Vandepoele K."/>
            <person name="Ploug H."/>
            <person name="Bruchert V."/>
            <person name="Godhe A."/>
            <person name="Topel M."/>
        </authorList>
    </citation>
    <scope>NUCLEOTIDE SEQUENCE</scope>
    <source>
        <strain evidence="2">R05AC</strain>
    </source>
</reference>
<feature type="transmembrane region" description="Helical" evidence="1">
    <location>
        <begin position="24"/>
        <end position="48"/>
    </location>
</feature>
<keyword evidence="1" id="KW-0472">Membrane</keyword>
<accession>A0AAD9DBE4</accession>
<sequence>MDSAPTIIKLIHSLAYSSLPSEDVLFQIVKTVVPIAKIMSLLTIVSVWSASKSMPFSRNIYKYAFMGAIAKLVHFFLPYGDTDMGSKLESLFEDLSFVLPLMGVIVTTGLDFLWALSSSIDSDILFRRNISEYDFVVKFERIQPIVTIFLAFARYAPNTNINVEGLVFAHLCFAVWLVTSYGFIWFCLWKVAGASETKRFQDAYHKSFAITAFVSSQILLYLLVLFPCVYDAELCRKFILVTHLLETLAIVALVAFFAFFKAPPADLQANKMNWTQMSGVMKAKAKLKAKKASNKSD</sequence>
<organism evidence="2 3">
    <name type="scientific">Skeletonema marinoi</name>
    <dbReference type="NCBI Taxonomy" id="267567"/>
    <lineage>
        <taxon>Eukaryota</taxon>
        <taxon>Sar</taxon>
        <taxon>Stramenopiles</taxon>
        <taxon>Ochrophyta</taxon>
        <taxon>Bacillariophyta</taxon>
        <taxon>Coscinodiscophyceae</taxon>
        <taxon>Thalassiosirophycidae</taxon>
        <taxon>Thalassiosirales</taxon>
        <taxon>Skeletonemataceae</taxon>
        <taxon>Skeletonema</taxon>
        <taxon>Skeletonema marinoi-dohrnii complex</taxon>
    </lineage>
</organism>
<dbReference type="Proteomes" id="UP001224775">
    <property type="component" value="Unassembled WGS sequence"/>
</dbReference>
<keyword evidence="3" id="KW-1185">Reference proteome</keyword>
<dbReference type="AlphaFoldDB" id="A0AAD9DBE4"/>
<name>A0AAD9DBE4_9STRA</name>
<evidence type="ECO:0000256" key="1">
    <source>
        <dbReference type="SAM" id="Phobius"/>
    </source>
</evidence>
<evidence type="ECO:0000313" key="3">
    <source>
        <dbReference type="Proteomes" id="UP001224775"/>
    </source>
</evidence>
<dbReference type="EMBL" id="JATAAI010000017">
    <property type="protein sequence ID" value="KAK1739784.1"/>
    <property type="molecule type" value="Genomic_DNA"/>
</dbReference>
<protein>
    <submittedName>
        <fullName evidence="2">Uncharacterized protein</fullName>
    </submittedName>
</protein>
<feature type="transmembrane region" description="Helical" evidence="1">
    <location>
        <begin position="167"/>
        <end position="188"/>
    </location>
</feature>
<comment type="caution">
    <text evidence="2">The sequence shown here is derived from an EMBL/GenBank/DDBJ whole genome shotgun (WGS) entry which is preliminary data.</text>
</comment>